<feature type="compositionally biased region" description="Polar residues" evidence="2">
    <location>
        <begin position="77"/>
        <end position="95"/>
    </location>
</feature>
<keyword evidence="1" id="KW-0863">Zinc-finger</keyword>
<dbReference type="EMBL" id="OOIL02005599">
    <property type="protein sequence ID" value="VFQ95168.1"/>
    <property type="molecule type" value="Genomic_DNA"/>
</dbReference>
<feature type="compositionally biased region" description="Polar residues" evidence="2">
    <location>
        <begin position="150"/>
        <end position="164"/>
    </location>
</feature>
<evidence type="ECO:0000256" key="2">
    <source>
        <dbReference type="SAM" id="MobiDB-lite"/>
    </source>
</evidence>
<dbReference type="Proteomes" id="UP000595140">
    <property type="component" value="Unassembled WGS sequence"/>
</dbReference>
<evidence type="ECO:0000313" key="5">
    <source>
        <dbReference type="Proteomes" id="UP000595140"/>
    </source>
</evidence>
<evidence type="ECO:0000259" key="3">
    <source>
        <dbReference type="PROSITE" id="PS50089"/>
    </source>
</evidence>
<evidence type="ECO:0000256" key="1">
    <source>
        <dbReference type="PROSITE-ProRule" id="PRU00175"/>
    </source>
</evidence>
<dbReference type="OrthoDB" id="1887047at2759"/>
<dbReference type="PROSITE" id="PS50089">
    <property type="entry name" value="ZF_RING_2"/>
    <property type="match status" value="1"/>
</dbReference>
<proteinExistence type="predicted"/>
<feature type="domain" description="RING-type" evidence="3">
    <location>
        <begin position="217"/>
        <end position="281"/>
    </location>
</feature>
<dbReference type="SMART" id="SM00184">
    <property type="entry name" value="RING"/>
    <property type="match status" value="1"/>
</dbReference>
<accession>A0A484N4H3</accession>
<keyword evidence="5" id="KW-1185">Reference proteome</keyword>
<reference evidence="4 5" key="1">
    <citation type="submission" date="2018-04" db="EMBL/GenBank/DDBJ databases">
        <authorList>
            <person name="Vogel A."/>
        </authorList>
    </citation>
    <scope>NUCLEOTIDE SEQUENCE [LARGE SCALE GENOMIC DNA]</scope>
</reference>
<dbReference type="AlphaFoldDB" id="A0A484N4H3"/>
<dbReference type="GO" id="GO:0008270">
    <property type="term" value="F:zinc ion binding"/>
    <property type="evidence" value="ECO:0007669"/>
    <property type="project" value="UniProtKB-KW"/>
</dbReference>
<keyword evidence="1" id="KW-0862">Zinc</keyword>
<dbReference type="InterPro" id="IPR001841">
    <property type="entry name" value="Znf_RING"/>
</dbReference>
<dbReference type="PANTHER" id="PTHR31150:SF6">
    <property type="entry name" value="ZINC ION BINDING PROTEIN"/>
    <property type="match status" value="1"/>
</dbReference>
<dbReference type="Gene3D" id="3.30.40.10">
    <property type="entry name" value="Zinc/RING finger domain, C3HC4 (zinc finger)"/>
    <property type="match status" value="1"/>
</dbReference>
<dbReference type="SUPFAM" id="SSF57850">
    <property type="entry name" value="RING/U-box"/>
    <property type="match status" value="1"/>
</dbReference>
<sequence>MEANGIQSEEKESSDLQCCQSNAAAKRRSSLLAPTISSSRKVKSVKIGQPHTPQNKPTLPPKTNEQQNSKSREKTADSANRGSKSTPKQNGNTSALKEEDKVKAQTSQPTKDSLSEVRRSRSQQTSDLQQGEIKASPVPPAKVTPRSKKSNTAAGTSTPQQTSLEKGKTPISGSQSRPSTSSKKSSSLTKEILSNEPIYHIECAGLSRKLKKVGVTCGICEEDLSYVPSDYESEYYGYEEELGTLNYPEVAVLHCGHSFHNECFAYSIPDERSCDPPCVLCASFIT</sequence>
<keyword evidence="1" id="KW-0479">Metal-binding</keyword>
<feature type="compositionally biased region" description="Polar residues" evidence="2">
    <location>
        <begin position="51"/>
        <end position="69"/>
    </location>
</feature>
<gene>
    <name evidence="4" type="ORF">CCAM_LOCUS36944</name>
</gene>
<organism evidence="4 5">
    <name type="scientific">Cuscuta campestris</name>
    <dbReference type="NCBI Taxonomy" id="132261"/>
    <lineage>
        <taxon>Eukaryota</taxon>
        <taxon>Viridiplantae</taxon>
        <taxon>Streptophyta</taxon>
        <taxon>Embryophyta</taxon>
        <taxon>Tracheophyta</taxon>
        <taxon>Spermatophyta</taxon>
        <taxon>Magnoliopsida</taxon>
        <taxon>eudicotyledons</taxon>
        <taxon>Gunneridae</taxon>
        <taxon>Pentapetalae</taxon>
        <taxon>asterids</taxon>
        <taxon>lamiids</taxon>
        <taxon>Solanales</taxon>
        <taxon>Convolvulaceae</taxon>
        <taxon>Cuscuteae</taxon>
        <taxon>Cuscuta</taxon>
        <taxon>Cuscuta subgen. Grammica</taxon>
        <taxon>Cuscuta sect. Cleistogrammica</taxon>
    </lineage>
</organism>
<feature type="region of interest" description="Disordered" evidence="2">
    <location>
        <begin position="1"/>
        <end position="189"/>
    </location>
</feature>
<name>A0A484N4H3_9ASTE</name>
<protein>
    <recommendedName>
        <fullName evidence="3">RING-type domain-containing protein</fullName>
    </recommendedName>
</protein>
<dbReference type="InterPro" id="IPR013083">
    <property type="entry name" value="Znf_RING/FYVE/PHD"/>
</dbReference>
<evidence type="ECO:0000313" key="4">
    <source>
        <dbReference type="EMBL" id="VFQ95168.1"/>
    </source>
</evidence>
<dbReference type="PANTHER" id="PTHR31150">
    <property type="entry name" value="EXPRESSED PROTEIN"/>
    <property type="match status" value="1"/>
</dbReference>
<feature type="compositionally biased region" description="Low complexity" evidence="2">
    <location>
        <begin position="172"/>
        <end position="187"/>
    </location>
</feature>